<feature type="domain" description="HIG1" evidence="7">
    <location>
        <begin position="7"/>
        <end position="121"/>
    </location>
</feature>
<reference evidence="8" key="1">
    <citation type="journal article" date="2021" name="G3 (Bethesda)">
        <title>Genome and transcriptome analysis of the beet armyworm Spodoptera exigua reveals targets for pest control. .</title>
        <authorList>
            <person name="Simon S."/>
            <person name="Breeschoten T."/>
            <person name="Jansen H.J."/>
            <person name="Dirks R.P."/>
            <person name="Schranz M.E."/>
            <person name="Ros V.I.D."/>
        </authorList>
    </citation>
    <scope>NUCLEOTIDE SEQUENCE</scope>
    <source>
        <strain evidence="8">TB_SE_WUR_2020</strain>
    </source>
</reference>
<evidence type="ECO:0000259" key="7">
    <source>
        <dbReference type="PROSITE" id="PS51503"/>
    </source>
</evidence>
<feature type="transmembrane region" description="Helical" evidence="6">
    <location>
        <begin position="91"/>
        <end position="112"/>
    </location>
</feature>
<evidence type="ECO:0000256" key="1">
    <source>
        <dbReference type="ARBA" id="ARBA00004325"/>
    </source>
</evidence>
<name>A0A922MUA3_SPOEX</name>
<keyword evidence="3 6" id="KW-1133">Transmembrane helix</keyword>
<keyword evidence="4" id="KW-0496">Mitochondrion</keyword>
<organism evidence="8 9">
    <name type="scientific">Spodoptera exigua</name>
    <name type="common">Beet armyworm</name>
    <name type="synonym">Noctua fulgens</name>
    <dbReference type="NCBI Taxonomy" id="7107"/>
    <lineage>
        <taxon>Eukaryota</taxon>
        <taxon>Metazoa</taxon>
        <taxon>Ecdysozoa</taxon>
        <taxon>Arthropoda</taxon>
        <taxon>Hexapoda</taxon>
        <taxon>Insecta</taxon>
        <taxon>Pterygota</taxon>
        <taxon>Neoptera</taxon>
        <taxon>Endopterygota</taxon>
        <taxon>Lepidoptera</taxon>
        <taxon>Glossata</taxon>
        <taxon>Ditrysia</taxon>
        <taxon>Noctuoidea</taxon>
        <taxon>Noctuidae</taxon>
        <taxon>Amphipyrinae</taxon>
        <taxon>Spodoptera</taxon>
    </lineage>
</organism>
<evidence type="ECO:0000256" key="6">
    <source>
        <dbReference type="SAM" id="Phobius"/>
    </source>
</evidence>
<evidence type="ECO:0000256" key="3">
    <source>
        <dbReference type="ARBA" id="ARBA00022989"/>
    </source>
</evidence>
<evidence type="ECO:0000313" key="9">
    <source>
        <dbReference type="Proteomes" id="UP000814243"/>
    </source>
</evidence>
<keyword evidence="2 6" id="KW-0812">Transmembrane</keyword>
<dbReference type="PANTHER" id="PTHR12297:SF3">
    <property type="entry name" value="HIG1 DOMAIN FAMILY MEMBER 1A"/>
    <property type="match status" value="1"/>
</dbReference>
<dbReference type="Pfam" id="PF04588">
    <property type="entry name" value="HIG_1_N"/>
    <property type="match status" value="1"/>
</dbReference>
<dbReference type="Proteomes" id="UP000814243">
    <property type="component" value="Unassembled WGS sequence"/>
</dbReference>
<dbReference type="InterPro" id="IPR050355">
    <property type="entry name" value="RCF1"/>
</dbReference>
<dbReference type="InterPro" id="IPR007667">
    <property type="entry name" value="Hypoxia_induced_domain"/>
</dbReference>
<evidence type="ECO:0000313" key="8">
    <source>
        <dbReference type="EMBL" id="KAH9643585.1"/>
    </source>
</evidence>
<evidence type="ECO:0000256" key="2">
    <source>
        <dbReference type="ARBA" id="ARBA00022692"/>
    </source>
</evidence>
<evidence type="ECO:0000256" key="5">
    <source>
        <dbReference type="ARBA" id="ARBA00023136"/>
    </source>
</evidence>
<dbReference type="AlphaFoldDB" id="A0A922MUA3"/>
<dbReference type="PROSITE" id="PS51503">
    <property type="entry name" value="HIG1"/>
    <property type="match status" value="1"/>
</dbReference>
<gene>
    <name evidence="8" type="ORF">HF086_011366</name>
</gene>
<proteinExistence type="predicted"/>
<keyword evidence="5 6" id="KW-0472">Membrane</keyword>
<sequence>MYTLVAEMAQEKPVFDYHEESQSEKLVRKSKESPFMVLGEYLFVILTNVINEKVTCGFKTAIAGCAGAVGYGGWAYKNRGKMSTSVFLMQFRVIAQGTAVGALCAGMVYTLYNNHFNHKPKEDLAILPKSNEH</sequence>
<comment type="subcellular location">
    <subcellularLocation>
        <location evidence="1">Mitochondrion membrane</location>
    </subcellularLocation>
</comment>
<comment type="caution">
    <text evidence="8">The sequence shown here is derived from an EMBL/GenBank/DDBJ whole genome shotgun (WGS) entry which is preliminary data.</text>
</comment>
<dbReference type="GO" id="GO:0097250">
    <property type="term" value="P:mitochondrial respirasome assembly"/>
    <property type="evidence" value="ECO:0007669"/>
    <property type="project" value="TreeGrafter"/>
</dbReference>
<dbReference type="EMBL" id="JACEFF010000121">
    <property type="protein sequence ID" value="KAH9643585.1"/>
    <property type="molecule type" value="Genomic_DNA"/>
</dbReference>
<dbReference type="Gene3D" id="6.10.140.1320">
    <property type="match status" value="1"/>
</dbReference>
<accession>A0A922MUA3</accession>
<dbReference type="GO" id="GO:0031966">
    <property type="term" value="C:mitochondrial membrane"/>
    <property type="evidence" value="ECO:0007669"/>
    <property type="project" value="UniProtKB-SubCell"/>
</dbReference>
<evidence type="ECO:0000256" key="4">
    <source>
        <dbReference type="ARBA" id="ARBA00023128"/>
    </source>
</evidence>
<protein>
    <recommendedName>
        <fullName evidence="7">HIG1 domain-containing protein</fullName>
    </recommendedName>
</protein>
<dbReference type="PANTHER" id="PTHR12297">
    <property type="entry name" value="HYPOXIA-INDUCBILE GENE 1 HIG1 -RELATED"/>
    <property type="match status" value="1"/>
</dbReference>